<evidence type="ECO:0000256" key="3">
    <source>
        <dbReference type="ARBA" id="ARBA00023295"/>
    </source>
</evidence>
<comment type="similarity">
    <text evidence="1">Belongs to the glycosyl hydrolase 32 family.</text>
</comment>
<feature type="domain" description="Glycosyl hydrolase family 32 N-terminal" evidence="4">
    <location>
        <begin position="59"/>
        <end position="222"/>
    </location>
</feature>
<dbReference type="InterPro" id="IPR013148">
    <property type="entry name" value="Glyco_hydro_32_N"/>
</dbReference>
<protein>
    <submittedName>
        <fullName evidence="5">Family 43 glycosylhydrolase</fullName>
    </submittedName>
</protein>
<evidence type="ECO:0000259" key="4">
    <source>
        <dbReference type="Pfam" id="PF00251"/>
    </source>
</evidence>
<dbReference type="SUPFAM" id="SSF75005">
    <property type="entry name" value="Arabinanase/levansucrase/invertase"/>
    <property type="match status" value="1"/>
</dbReference>
<dbReference type="Proteomes" id="UP000636891">
    <property type="component" value="Unassembled WGS sequence"/>
</dbReference>
<dbReference type="PANTHER" id="PTHR43101">
    <property type="entry name" value="BETA-FRUCTOSIDASE"/>
    <property type="match status" value="1"/>
</dbReference>
<dbReference type="EMBL" id="JACOOK010000001">
    <property type="protein sequence ID" value="MBC5615854.1"/>
    <property type="molecule type" value="Genomic_DNA"/>
</dbReference>
<comment type="caution">
    <text evidence="5">The sequence shown here is derived from an EMBL/GenBank/DDBJ whole genome shotgun (WGS) entry which is preliminary data.</text>
</comment>
<evidence type="ECO:0000313" key="6">
    <source>
        <dbReference type="Proteomes" id="UP000636891"/>
    </source>
</evidence>
<keyword evidence="2" id="KW-0378">Hydrolase</keyword>
<dbReference type="PROSITE" id="PS51257">
    <property type="entry name" value="PROKAR_LIPOPROTEIN"/>
    <property type="match status" value="1"/>
</dbReference>
<dbReference type="PANTHER" id="PTHR43101:SF1">
    <property type="entry name" value="BETA-FRUCTOSIDASE"/>
    <property type="match status" value="1"/>
</dbReference>
<reference evidence="5 6" key="1">
    <citation type="submission" date="2020-08" db="EMBL/GenBank/DDBJ databases">
        <title>Genome public.</title>
        <authorList>
            <person name="Liu C."/>
            <person name="Sun Q."/>
        </authorList>
    </citation>
    <scope>NUCLEOTIDE SEQUENCE [LARGE SCALE GENOMIC DNA]</scope>
    <source>
        <strain evidence="5 6">New-7</strain>
    </source>
</reference>
<dbReference type="Pfam" id="PF00251">
    <property type="entry name" value="Glyco_hydro_32N"/>
    <property type="match status" value="1"/>
</dbReference>
<dbReference type="RefSeq" id="WP_055201823.1">
    <property type="nucleotide sequence ID" value="NZ_JACOOK010000001.1"/>
</dbReference>
<keyword evidence="6" id="KW-1185">Reference proteome</keyword>
<dbReference type="InterPro" id="IPR023296">
    <property type="entry name" value="Glyco_hydro_beta-prop_sf"/>
</dbReference>
<gene>
    <name evidence="5" type="ORF">H8S08_02295</name>
</gene>
<dbReference type="Gene3D" id="2.115.10.20">
    <property type="entry name" value="Glycosyl hydrolase domain, family 43"/>
    <property type="match status" value="2"/>
</dbReference>
<evidence type="ECO:0000256" key="2">
    <source>
        <dbReference type="ARBA" id="ARBA00022801"/>
    </source>
</evidence>
<evidence type="ECO:0000313" key="5">
    <source>
        <dbReference type="EMBL" id="MBC5615854.1"/>
    </source>
</evidence>
<sequence>MYKINRWGAAFLLLAGMACWVCSPLGARAPEKMRANSGQIGQFSREGEYVKDYFVIKKGRTFHLFYNVGVANDTQDWQEPDSEKAFGHATSTDLVHWEHHPRVIRVVPGTWEGQVVSAPSIVKHKGTYYMVYTGFDDRWLGKQTVGLATSKDLFDWKRCPENPVYTAPEWAMRNPTGWEDCRDSHILRYGGQFLMFSMVTTADGKGAIALASSDDAIRWKDLGPALITFTTPESPRVFEHDGTYYMFATSGHGKVLCKTKDPMSNRWEEVPFDWPPDGLWSGWEIVEDKGRLIFSAFKWEMNGNFIRFWEVEWDGETPVIRY</sequence>
<organism evidence="5 6">
    <name type="scientific">Alistipes hominis</name>
    <dbReference type="NCBI Taxonomy" id="2763015"/>
    <lineage>
        <taxon>Bacteria</taxon>
        <taxon>Pseudomonadati</taxon>
        <taxon>Bacteroidota</taxon>
        <taxon>Bacteroidia</taxon>
        <taxon>Bacteroidales</taxon>
        <taxon>Rikenellaceae</taxon>
        <taxon>Alistipes</taxon>
    </lineage>
</organism>
<name>A0ABR7CJL9_9BACT</name>
<dbReference type="InterPro" id="IPR051214">
    <property type="entry name" value="GH32_Enzymes"/>
</dbReference>
<evidence type="ECO:0000256" key="1">
    <source>
        <dbReference type="ARBA" id="ARBA00009902"/>
    </source>
</evidence>
<accession>A0ABR7CJL9</accession>
<keyword evidence="3" id="KW-0326">Glycosidase</keyword>
<proteinExistence type="inferred from homology"/>